<organism evidence="2 3">
    <name type="scientific">Methanobrevibacter cuticularis</name>
    <dbReference type="NCBI Taxonomy" id="47311"/>
    <lineage>
        <taxon>Archaea</taxon>
        <taxon>Methanobacteriati</taxon>
        <taxon>Methanobacteriota</taxon>
        <taxon>Methanomada group</taxon>
        <taxon>Methanobacteria</taxon>
        <taxon>Methanobacteriales</taxon>
        <taxon>Methanobacteriaceae</taxon>
        <taxon>Methanobrevibacter</taxon>
    </lineage>
</organism>
<protein>
    <submittedName>
        <fullName evidence="2">Uncharacterized protein</fullName>
    </submittedName>
</protein>
<dbReference type="Proteomes" id="UP000077275">
    <property type="component" value="Unassembled WGS sequence"/>
</dbReference>
<reference evidence="2 3" key="1">
    <citation type="submission" date="2016-04" db="EMBL/GenBank/DDBJ databases">
        <title>Genome sequence of Methanobrevibacter cuticularis DSM 11139.</title>
        <authorList>
            <person name="Poehlein A."/>
            <person name="Seedorf H."/>
            <person name="Daniel R."/>
        </authorList>
    </citation>
    <scope>NUCLEOTIDE SEQUENCE [LARGE SCALE GENOMIC DNA]</scope>
    <source>
        <strain evidence="2 3">DSM 11139</strain>
    </source>
</reference>
<feature type="transmembrane region" description="Helical" evidence="1">
    <location>
        <begin position="20"/>
        <end position="40"/>
    </location>
</feature>
<gene>
    <name evidence="2" type="ORF">MBCUT_17470</name>
</gene>
<evidence type="ECO:0000256" key="1">
    <source>
        <dbReference type="SAM" id="Phobius"/>
    </source>
</evidence>
<evidence type="ECO:0000313" key="3">
    <source>
        <dbReference type="Proteomes" id="UP000077275"/>
    </source>
</evidence>
<proteinExistence type="predicted"/>
<comment type="caution">
    <text evidence="2">The sequence shown here is derived from an EMBL/GenBank/DDBJ whole genome shotgun (WGS) entry which is preliminary data.</text>
</comment>
<dbReference type="AlphaFoldDB" id="A0A166D050"/>
<evidence type="ECO:0000313" key="2">
    <source>
        <dbReference type="EMBL" id="KZX15059.1"/>
    </source>
</evidence>
<accession>A0A166D050</accession>
<keyword evidence="1" id="KW-1133">Transmembrane helix</keyword>
<keyword evidence="3" id="KW-1185">Reference proteome</keyword>
<dbReference type="EMBL" id="LWMW01000133">
    <property type="protein sequence ID" value="KZX15059.1"/>
    <property type="molecule type" value="Genomic_DNA"/>
</dbReference>
<name>A0A166D050_9EURY</name>
<sequence length="85" mass="9300">MVNIVLAPVDVITPPLPVMFPFMKVMFISVRLIPAFIVNARPLFSMSIIAPPLFTAAIVIFLLIVRSLLFAPEYTPSSKNSVSPA</sequence>
<keyword evidence="1" id="KW-0812">Transmembrane</keyword>
<keyword evidence="1" id="KW-0472">Membrane</keyword>
<feature type="transmembrane region" description="Helical" evidence="1">
    <location>
        <begin position="52"/>
        <end position="71"/>
    </location>
</feature>